<dbReference type="Gene3D" id="3.90.70.80">
    <property type="match status" value="1"/>
</dbReference>
<dbReference type="AlphaFoldDB" id="A0A9P0Z710"/>
<organism evidence="2 3">
    <name type="scientific">Cuscuta europaea</name>
    <name type="common">European dodder</name>
    <dbReference type="NCBI Taxonomy" id="41803"/>
    <lineage>
        <taxon>Eukaryota</taxon>
        <taxon>Viridiplantae</taxon>
        <taxon>Streptophyta</taxon>
        <taxon>Embryophyta</taxon>
        <taxon>Tracheophyta</taxon>
        <taxon>Spermatophyta</taxon>
        <taxon>Magnoliopsida</taxon>
        <taxon>eudicotyledons</taxon>
        <taxon>Gunneridae</taxon>
        <taxon>Pentapetalae</taxon>
        <taxon>asterids</taxon>
        <taxon>lamiids</taxon>
        <taxon>Solanales</taxon>
        <taxon>Convolvulaceae</taxon>
        <taxon>Cuscuteae</taxon>
        <taxon>Cuscuta</taxon>
        <taxon>Cuscuta subgen. Cuscuta</taxon>
    </lineage>
</organism>
<dbReference type="PROSITE" id="PS50802">
    <property type="entry name" value="OTU"/>
    <property type="match status" value="1"/>
</dbReference>
<dbReference type="CDD" id="cd22744">
    <property type="entry name" value="OTU"/>
    <property type="match status" value="1"/>
</dbReference>
<dbReference type="Pfam" id="PF10551">
    <property type="entry name" value="MULE"/>
    <property type="match status" value="1"/>
</dbReference>
<evidence type="ECO:0000313" key="2">
    <source>
        <dbReference type="EMBL" id="CAH9091899.1"/>
    </source>
</evidence>
<dbReference type="EMBL" id="CAMAPE010000027">
    <property type="protein sequence ID" value="CAH9091899.1"/>
    <property type="molecule type" value="Genomic_DNA"/>
</dbReference>
<gene>
    <name evidence="2" type="ORF">CEURO_LOCUS11757</name>
</gene>
<reference evidence="2" key="1">
    <citation type="submission" date="2022-07" db="EMBL/GenBank/DDBJ databases">
        <authorList>
            <person name="Macas J."/>
            <person name="Novak P."/>
            <person name="Neumann P."/>
        </authorList>
    </citation>
    <scope>NUCLEOTIDE SEQUENCE</scope>
</reference>
<dbReference type="InterPro" id="IPR018289">
    <property type="entry name" value="MULE_transposase_dom"/>
</dbReference>
<feature type="domain" description="OTU" evidence="1">
    <location>
        <begin position="711"/>
        <end position="818"/>
    </location>
</feature>
<sequence>MSSSPKLKMENMEHMVFHAQVIKDDDEQEIDEFQNFSGEDMPDSSNAFGAFHTDKVFTSKDELLTWAKETGRNLGYVIVISSSSAKNGVKKARLHLGCERGGAYKNPKKAKSKEALSRKRTGTKKNGCPFLLQGVKLEKDDDWSIKVLCDLHNHPPAAQLEGHSFTRRLSKDEETILLDMTKNMVKPRNILMTIKEKNEKNTTTMKRIYNVRKKHRRIERAGRSQMQQLMKRLNDYKYVEWHRRNESTDCLTDLFWAHPASINILHAFPLVLLMDCTYKTNQYGFPLLEIVGVTCTDLTFSIAFVYMEAEREENYTWAMEKLKALMLSNIVPNVIVTDRDLALMKSIKTVFPETKNLLCRFHITKNVLANSKKLFKCKDECDDFMAAWSVLIFSSSEKEYTKNLDSIESDYQMHLSLIQYVRDTWLNPYKERFIAAWTNKIMHFGNLTTNRAESAHAKLKKWFGSSQSDFDCSWMIINALIELQHTEIRASFEQSLNVVEHNFRPALFKDLRGLVSQKALNLILIESERASTVGVDASLCGCVMRSTHGLPCAHEIAEHVRCAQPIPILNINPHWMKLNLQKHQVGEVSFEMSIDTEMSCIWTRFHMSDQAGKLTLKRKLRELGDPATTFLIPPPQKAKTKGHPLLKATSSTRRDPSYFEIVDSEVAKRDCELSQKTVPVRKVKKKTARKKSKSFLKYLNFFPSYLHPYIFDIIDVKPDGHCGFRAISSLLGFGEDKWATIREELMEELCNYRPFYVKLYESAENVAELLEELSYFKAPAPYKNWTTLPAMGHLIASKYNVVLIYLSKSVCDISSSSI</sequence>
<keyword evidence="3" id="KW-1185">Reference proteome</keyword>
<protein>
    <recommendedName>
        <fullName evidence="1">OTU domain-containing protein</fullName>
    </recommendedName>
</protein>
<dbReference type="OrthoDB" id="1299023at2759"/>
<evidence type="ECO:0000259" key="1">
    <source>
        <dbReference type="PROSITE" id="PS50802"/>
    </source>
</evidence>
<dbReference type="InterPro" id="IPR003323">
    <property type="entry name" value="OTU_dom"/>
</dbReference>
<dbReference type="InterPro" id="IPR052579">
    <property type="entry name" value="Zinc_finger_SWIM"/>
</dbReference>
<dbReference type="PANTHER" id="PTHR31569:SF4">
    <property type="entry name" value="SWIM-TYPE DOMAIN-CONTAINING PROTEIN"/>
    <property type="match status" value="1"/>
</dbReference>
<comment type="caution">
    <text evidence="2">The sequence shown here is derived from an EMBL/GenBank/DDBJ whole genome shotgun (WGS) entry which is preliminary data.</text>
</comment>
<proteinExistence type="predicted"/>
<dbReference type="PANTHER" id="PTHR31569">
    <property type="entry name" value="SWIM-TYPE DOMAIN-CONTAINING PROTEIN"/>
    <property type="match status" value="1"/>
</dbReference>
<dbReference type="Proteomes" id="UP001152484">
    <property type="component" value="Unassembled WGS sequence"/>
</dbReference>
<accession>A0A9P0Z710</accession>
<name>A0A9P0Z710_CUSEU</name>
<evidence type="ECO:0000313" key="3">
    <source>
        <dbReference type="Proteomes" id="UP001152484"/>
    </source>
</evidence>